<dbReference type="EMBL" id="PDCK01000040">
    <property type="protein sequence ID" value="PRQ50066.1"/>
    <property type="molecule type" value="Genomic_DNA"/>
</dbReference>
<dbReference type="InterPro" id="IPR044730">
    <property type="entry name" value="RNase_H-like_dom_plant"/>
</dbReference>
<dbReference type="SUPFAM" id="SSF53098">
    <property type="entry name" value="Ribonuclease H-like"/>
    <property type="match status" value="1"/>
</dbReference>
<dbReference type="InterPro" id="IPR012337">
    <property type="entry name" value="RNaseH-like_sf"/>
</dbReference>
<accession>A0A2P6RUG2</accession>
<dbReference type="InterPro" id="IPR053151">
    <property type="entry name" value="RNase_H-like"/>
</dbReference>
<evidence type="ECO:0000259" key="1">
    <source>
        <dbReference type="Pfam" id="PF13456"/>
    </source>
</evidence>
<dbReference type="GO" id="GO:0003676">
    <property type="term" value="F:nucleic acid binding"/>
    <property type="evidence" value="ECO:0007669"/>
    <property type="project" value="InterPro"/>
</dbReference>
<evidence type="ECO:0000313" key="3">
    <source>
        <dbReference type="Proteomes" id="UP000238479"/>
    </source>
</evidence>
<dbReference type="OMA" id="MVEIECD"/>
<keyword evidence="3" id="KW-1185">Reference proteome</keyword>
<dbReference type="InterPro" id="IPR002156">
    <property type="entry name" value="RNaseH_domain"/>
</dbReference>
<feature type="domain" description="RNase H type-1" evidence="1">
    <location>
        <begin position="15"/>
        <end position="134"/>
    </location>
</feature>
<organism evidence="2 3">
    <name type="scientific">Rosa chinensis</name>
    <name type="common">China rose</name>
    <dbReference type="NCBI Taxonomy" id="74649"/>
    <lineage>
        <taxon>Eukaryota</taxon>
        <taxon>Viridiplantae</taxon>
        <taxon>Streptophyta</taxon>
        <taxon>Embryophyta</taxon>
        <taxon>Tracheophyta</taxon>
        <taxon>Spermatophyta</taxon>
        <taxon>Magnoliopsida</taxon>
        <taxon>eudicotyledons</taxon>
        <taxon>Gunneridae</taxon>
        <taxon>Pentapetalae</taxon>
        <taxon>rosids</taxon>
        <taxon>fabids</taxon>
        <taxon>Rosales</taxon>
        <taxon>Rosaceae</taxon>
        <taxon>Rosoideae</taxon>
        <taxon>Rosoideae incertae sedis</taxon>
        <taxon>Rosa</taxon>
    </lineage>
</organism>
<dbReference type="Gramene" id="PRQ50066">
    <property type="protein sequence ID" value="PRQ50066"/>
    <property type="gene ID" value="RchiOBHm_Chr2g0128961"/>
</dbReference>
<protein>
    <submittedName>
        <fullName evidence="2">Putative ribonuclease H-like domain-containing protein</fullName>
    </submittedName>
</protein>
<name>A0A2P6RUG2_ROSCH</name>
<dbReference type="PANTHER" id="PTHR47723">
    <property type="entry name" value="OS05G0353850 PROTEIN"/>
    <property type="match status" value="1"/>
</dbReference>
<proteinExistence type="predicted"/>
<sequence>MISWCKPGLGFFKLNVDGSRSSNGMIGSGGVIRDAIGEWISGFMVNIGAGSVIQAETWGLYHGLQIASSLHINHLEVESDSACLVQLLQSDAIELHPLGTILMNCKQLLNQFDACQIRHIHREGNMVADILAKESIHHSAGICTFTSPPALVVEAVLDDILGVARPREVVNNG</sequence>
<dbReference type="InterPro" id="IPR036397">
    <property type="entry name" value="RNaseH_sf"/>
</dbReference>
<dbReference type="Gene3D" id="3.30.420.10">
    <property type="entry name" value="Ribonuclease H-like superfamily/Ribonuclease H"/>
    <property type="match status" value="1"/>
</dbReference>
<dbReference type="PANTHER" id="PTHR47723:SF19">
    <property type="entry name" value="POLYNUCLEOTIDYL TRANSFERASE, RIBONUCLEASE H-LIKE SUPERFAMILY PROTEIN"/>
    <property type="match status" value="1"/>
</dbReference>
<dbReference type="GO" id="GO:0004523">
    <property type="term" value="F:RNA-DNA hybrid ribonuclease activity"/>
    <property type="evidence" value="ECO:0007669"/>
    <property type="project" value="InterPro"/>
</dbReference>
<dbReference type="Pfam" id="PF13456">
    <property type="entry name" value="RVT_3"/>
    <property type="match status" value="1"/>
</dbReference>
<evidence type="ECO:0000313" key="2">
    <source>
        <dbReference type="EMBL" id="PRQ50066.1"/>
    </source>
</evidence>
<gene>
    <name evidence="2" type="ORF">RchiOBHm_Chr2g0128961</name>
</gene>
<comment type="caution">
    <text evidence="2">The sequence shown here is derived from an EMBL/GenBank/DDBJ whole genome shotgun (WGS) entry which is preliminary data.</text>
</comment>
<reference evidence="2 3" key="1">
    <citation type="journal article" date="2018" name="Nat. Genet.">
        <title>The Rosa genome provides new insights in the design of modern roses.</title>
        <authorList>
            <person name="Bendahmane M."/>
        </authorList>
    </citation>
    <scope>NUCLEOTIDE SEQUENCE [LARGE SCALE GENOMIC DNA]</scope>
    <source>
        <strain evidence="3">cv. Old Blush</strain>
    </source>
</reference>
<dbReference type="Proteomes" id="UP000238479">
    <property type="component" value="Chromosome 2"/>
</dbReference>
<dbReference type="AlphaFoldDB" id="A0A2P6RUG2"/>
<dbReference type="CDD" id="cd06222">
    <property type="entry name" value="RNase_H_like"/>
    <property type="match status" value="1"/>
</dbReference>